<evidence type="ECO:0000256" key="7">
    <source>
        <dbReference type="SAM" id="SignalP"/>
    </source>
</evidence>
<feature type="domain" description="Rhodopsin" evidence="8">
    <location>
        <begin position="94"/>
        <end position="280"/>
    </location>
</feature>
<evidence type="ECO:0000256" key="2">
    <source>
        <dbReference type="ARBA" id="ARBA00022692"/>
    </source>
</evidence>
<evidence type="ECO:0000259" key="8">
    <source>
        <dbReference type="Pfam" id="PF20684"/>
    </source>
</evidence>
<dbReference type="Pfam" id="PF20684">
    <property type="entry name" value="Fung_rhodopsin"/>
    <property type="match status" value="1"/>
</dbReference>
<keyword evidence="2 6" id="KW-0812">Transmembrane</keyword>
<name>A0A1F5L3P9_PENAI</name>
<dbReference type="InterPro" id="IPR052337">
    <property type="entry name" value="SAT4-like"/>
</dbReference>
<evidence type="ECO:0000313" key="9">
    <source>
        <dbReference type="EMBL" id="OGE47845.1"/>
    </source>
</evidence>
<comment type="subcellular location">
    <subcellularLocation>
        <location evidence="1">Membrane</location>
        <topology evidence="1">Multi-pass membrane protein</topology>
    </subcellularLocation>
</comment>
<feature type="transmembrane region" description="Helical" evidence="6">
    <location>
        <begin position="114"/>
        <end position="135"/>
    </location>
</feature>
<comment type="similarity">
    <text evidence="5">Belongs to the SAT4 family.</text>
</comment>
<dbReference type="PANTHER" id="PTHR33048:SF141">
    <property type="entry name" value="INTEGRAL MEMBRANE PROTEIN-RELATED"/>
    <property type="match status" value="1"/>
</dbReference>
<dbReference type="Proteomes" id="UP000177622">
    <property type="component" value="Unassembled WGS sequence"/>
</dbReference>
<dbReference type="STRING" id="1835702.A0A1F5L3P9"/>
<keyword evidence="4 6" id="KW-0472">Membrane</keyword>
<gene>
    <name evidence="9" type="ORF">PENARI_c036G09406</name>
</gene>
<protein>
    <recommendedName>
        <fullName evidence="8">Rhodopsin domain-containing protein</fullName>
    </recommendedName>
</protein>
<accession>A0A1F5L3P9</accession>
<feature type="transmembrane region" description="Helical" evidence="6">
    <location>
        <begin position="73"/>
        <end position="93"/>
    </location>
</feature>
<feature type="transmembrane region" description="Helical" evidence="6">
    <location>
        <begin position="242"/>
        <end position="260"/>
    </location>
</feature>
<dbReference type="PANTHER" id="PTHR33048">
    <property type="entry name" value="PTH11-LIKE INTEGRAL MEMBRANE PROTEIN (AFU_ORTHOLOGUE AFUA_5G11245)"/>
    <property type="match status" value="1"/>
</dbReference>
<feature type="chain" id="PRO_5012836846" description="Rhodopsin domain-containing protein" evidence="7">
    <location>
        <begin position="16"/>
        <end position="281"/>
    </location>
</feature>
<evidence type="ECO:0000256" key="6">
    <source>
        <dbReference type="SAM" id="Phobius"/>
    </source>
</evidence>
<evidence type="ECO:0000256" key="5">
    <source>
        <dbReference type="ARBA" id="ARBA00038359"/>
    </source>
</evidence>
<organism evidence="9 10">
    <name type="scientific">Penicillium arizonense</name>
    <dbReference type="NCBI Taxonomy" id="1835702"/>
    <lineage>
        <taxon>Eukaryota</taxon>
        <taxon>Fungi</taxon>
        <taxon>Dikarya</taxon>
        <taxon>Ascomycota</taxon>
        <taxon>Pezizomycotina</taxon>
        <taxon>Eurotiomycetes</taxon>
        <taxon>Eurotiomycetidae</taxon>
        <taxon>Eurotiales</taxon>
        <taxon>Aspergillaceae</taxon>
        <taxon>Penicillium</taxon>
    </lineage>
</organism>
<keyword evidence="3 6" id="KW-1133">Transmembrane helix</keyword>
<feature type="transmembrane region" description="Helical" evidence="6">
    <location>
        <begin position="185"/>
        <end position="207"/>
    </location>
</feature>
<dbReference type="RefSeq" id="XP_022483302.1">
    <property type="nucleotide sequence ID" value="XM_022636874.1"/>
</dbReference>
<dbReference type="InterPro" id="IPR049326">
    <property type="entry name" value="Rhodopsin_dom_fungi"/>
</dbReference>
<evidence type="ECO:0000256" key="4">
    <source>
        <dbReference type="ARBA" id="ARBA00023136"/>
    </source>
</evidence>
<keyword evidence="10" id="KW-1185">Reference proteome</keyword>
<feature type="signal peptide" evidence="7">
    <location>
        <begin position="1"/>
        <end position="15"/>
    </location>
</feature>
<comment type="caution">
    <text evidence="9">The sequence shown here is derived from an EMBL/GenBank/DDBJ whole genome shotgun (WGS) entry which is preliminary data.</text>
</comment>
<dbReference type="EMBL" id="LXJU01000036">
    <property type="protein sequence ID" value="OGE47845.1"/>
    <property type="molecule type" value="Genomic_DNA"/>
</dbReference>
<dbReference type="OrthoDB" id="2496787at2759"/>
<dbReference type="GeneID" id="34581608"/>
<evidence type="ECO:0000256" key="1">
    <source>
        <dbReference type="ARBA" id="ARBA00004141"/>
    </source>
</evidence>
<keyword evidence="7" id="KW-0732">Signal</keyword>
<sequence>MRLLLLLALTSTGLASPLAASQLVLKEQAAPQCAVDCKQQVLAVVATQCSMSNTSSAQYLNSRECDIPTVQRYSGVDAGTLIPFIAATILFTIRMTAKSLRLGGGWGADDFTLIAAYGLAIVIFALNVSMIQYGFGKNMWDIVPQNNITEAYKRFYAFVLVYKALMSLAKISVCLFLLRIFQSTVFRYIMYTMIALNSAIGITWILVDSFHCIPVHLAWIGWENEESGKCIDFITSTFVNGFVNIAVDTIMVSMPMYEVLNLKLSRRKRMGVAVMFGMGLV</sequence>
<proteinExistence type="inferred from homology"/>
<evidence type="ECO:0000313" key="10">
    <source>
        <dbReference type="Proteomes" id="UP000177622"/>
    </source>
</evidence>
<dbReference type="GO" id="GO:0016020">
    <property type="term" value="C:membrane"/>
    <property type="evidence" value="ECO:0007669"/>
    <property type="project" value="UniProtKB-SubCell"/>
</dbReference>
<evidence type="ECO:0000256" key="3">
    <source>
        <dbReference type="ARBA" id="ARBA00022989"/>
    </source>
</evidence>
<reference evidence="9 10" key="1">
    <citation type="journal article" date="2016" name="Sci. Rep.">
        <title>Penicillium arizonense, a new, genome sequenced fungal species, reveals a high chemical diversity in secreted metabolites.</title>
        <authorList>
            <person name="Grijseels S."/>
            <person name="Nielsen J.C."/>
            <person name="Randelovic M."/>
            <person name="Nielsen J."/>
            <person name="Nielsen K.F."/>
            <person name="Workman M."/>
            <person name="Frisvad J.C."/>
        </authorList>
    </citation>
    <scope>NUCLEOTIDE SEQUENCE [LARGE SCALE GENOMIC DNA]</scope>
    <source>
        <strain evidence="9 10">CBS 141311</strain>
    </source>
</reference>
<feature type="transmembrane region" description="Helical" evidence="6">
    <location>
        <begin position="155"/>
        <end position="178"/>
    </location>
</feature>
<dbReference type="AlphaFoldDB" id="A0A1F5L3P9"/>